<dbReference type="SUPFAM" id="SSF56752">
    <property type="entry name" value="D-aminoacid aminotransferase-like PLP-dependent enzymes"/>
    <property type="match status" value="1"/>
</dbReference>
<dbReference type="Pfam" id="PF01063">
    <property type="entry name" value="Aminotran_4"/>
    <property type="match status" value="1"/>
</dbReference>
<gene>
    <name evidence="1" type="ORF">GM415_04890</name>
</gene>
<dbReference type="InterPro" id="IPR043132">
    <property type="entry name" value="BCAT-like_C"/>
</dbReference>
<evidence type="ECO:0000313" key="2">
    <source>
        <dbReference type="Proteomes" id="UP000428328"/>
    </source>
</evidence>
<dbReference type="InterPro" id="IPR001544">
    <property type="entry name" value="Aminotrans_IV"/>
</dbReference>
<proteinExistence type="predicted"/>
<evidence type="ECO:0000313" key="1">
    <source>
        <dbReference type="EMBL" id="QGY39484.1"/>
    </source>
</evidence>
<protein>
    <submittedName>
        <fullName evidence="1">Aminotransferase IV</fullName>
    </submittedName>
</protein>
<keyword evidence="1" id="KW-0808">Transferase</keyword>
<reference evidence="1 2" key="1">
    <citation type="submission" date="2019-11" db="EMBL/GenBank/DDBJ databases">
        <authorList>
            <person name="Zheng R.K."/>
            <person name="Sun C.M."/>
        </authorList>
    </citation>
    <scope>NUCLEOTIDE SEQUENCE [LARGE SCALE GENOMIC DNA]</scope>
    <source>
        <strain evidence="1 2">SRB007</strain>
    </source>
</reference>
<dbReference type="Gene3D" id="3.30.470.10">
    <property type="match status" value="1"/>
</dbReference>
<dbReference type="InterPro" id="IPR036038">
    <property type="entry name" value="Aminotransferase-like"/>
</dbReference>
<keyword evidence="1" id="KW-0032">Aminotransferase</keyword>
<dbReference type="Gene3D" id="3.20.10.10">
    <property type="entry name" value="D-amino Acid Aminotransferase, subunit A, domain 2"/>
    <property type="match status" value="1"/>
</dbReference>
<sequence>MIYYYAGKLREGAFPIDPAAPGFRYGAGFFETICYNGSVLCHLDRHLDRLFHALRDHAVPHRSIDFEAAILRVLAENGLSESFARVNIVYPMREPEARPVVMAAPFEPAPHKAYRLCVCSDRHVSALNAYKTTSYMFFHLARRQAQAIGFDDAVLLDLNDNLLESSTGAILLKRQGEYFEMDSPYKLPSTALALAGEVLDVVPATVPLGDLGQYRHAYLLNSLIGMRPIVSIGENAFIPDEGPCQKVTDVVLER</sequence>
<dbReference type="RefSeq" id="WP_158946710.1">
    <property type="nucleotide sequence ID" value="NZ_CP046400.1"/>
</dbReference>
<dbReference type="GO" id="GO:0008483">
    <property type="term" value="F:transaminase activity"/>
    <property type="evidence" value="ECO:0007669"/>
    <property type="project" value="UniProtKB-KW"/>
</dbReference>
<keyword evidence="2" id="KW-1185">Reference proteome</keyword>
<dbReference type="InterPro" id="IPR043131">
    <property type="entry name" value="BCAT-like_N"/>
</dbReference>
<dbReference type="AlphaFoldDB" id="A0A6I6JPD5"/>
<dbReference type="EMBL" id="CP046400">
    <property type="protein sequence ID" value="QGY39484.1"/>
    <property type="molecule type" value="Genomic_DNA"/>
</dbReference>
<dbReference type="KEGG" id="psel:GM415_04890"/>
<accession>A0A6I6JPD5</accession>
<dbReference type="Proteomes" id="UP000428328">
    <property type="component" value="Chromosome"/>
</dbReference>
<organism evidence="1 2">
    <name type="scientific">Pseudodesulfovibrio cashew</name>
    <dbReference type="NCBI Taxonomy" id="2678688"/>
    <lineage>
        <taxon>Bacteria</taxon>
        <taxon>Pseudomonadati</taxon>
        <taxon>Thermodesulfobacteriota</taxon>
        <taxon>Desulfovibrionia</taxon>
        <taxon>Desulfovibrionales</taxon>
        <taxon>Desulfovibrionaceae</taxon>
    </lineage>
</organism>
<name>A0A6I6JPD5_9BACT</name>